<dbReference type="AlphaFoldDB" id="A0A165P0U2"/>
<dbReference type="EMBL" id="KV425621">
    <property type="protein sequence ID" value="KZT20369.1"/>
    <property type="molecule type" value="Genomic_DNA"/>
</dbReference>
<dbReference type="Pfam" id="PF20644">
    <property type="entry name" value="Rrn7_cyclin_N"/>
    <property type="match status" value="1"/>
</dbReference>
<keyword evidence="4" id="KW-0863">Zinc-finger</keyword>
<evidence type="ECO:0008006" key="15">
    <source>
        <dbReference type="Google" id="ProtNLM"/>
    </source>
</evidence>
<dbReference type="Pfam" id="PF20645">
    <property type="entry name" value="Rrn7_cyclin_C"/>
    <property type="match status" value="1"/>
</dbReference>
<organism evidence="13 14">
    <name type="scientific">Neolentinus lepideus HHB14362 ss-1</name>
    <dbReference type="NCBI Taxonomy" id="1314782"/>
    <lineage>
        <taxon>Eukaryota</taxon>
        <taxon>Fungi</taxon>
        <taxon>Dikarya</taxon>
        <taxon>Basidiomycota</taxon>
        <taxon>Agaricomycotina</taxon>
        <taxon>Agaricomycetes</taxon>
        <taxon>Gloeophyllales</taxon>
        <taxon>Gloeophyllaceae</taxon>
        <taxon>Neolentinus</taxon>
    </lineage>
</organism>
<reference evidence="13 14" key="1">
    <citation type="journal article" date="2016" name="Mol. Biol. Evol.">
        <title>Comparative Genomics of Early-Diverging Mushroom-Forming Fungi Provides Insights into the Origins of Lignocellulose Decay Capabilities.</title>
        <authorList>
            <person name="Nagy L.G."/>
            <person name="Riley R."/>
            <person name="Tritt A."/>
            <person name="Adam C."/>
            <person name="Daum C."/>
            <person name="Floudas D."/>
            <person name="Sun H."/>
            <person name="Yadav J.S."/>
            <person name="Pangilinan J."/>
            <person name="Larsson K.H."/>
            <person name="Matsuura K."/>
            <person name="Barry K."/>
            <person name="Labutti K."/>
            <person name="Kuo R."/>
            <person name="Ohm R.A."/>
            <person name="Bhattacharya S.S."/>
            <person name="Shirouzu T."/>
            <person name="Yoshinaga Y."/>
            <person name="Martin F.M."/>
            <person name="Grigoriev I.V."/>
            <person name="Hibbett D.S."/>
        </authorList>
    </citation>
    <scope>NUCLEOTIDE SEQUENCE [LARGE SCALE GENOMIC DNA]</scope>
    <source>
        <strain evidence="13 14">HHB14362 ss-1</strain>
    </source>
</reference>
<keyword evidence="14" id="KW-1185">Reference proteome</keyword>
<dbReference type="GO" id="GO:0070860">
    <property type="term" value="C:RNA polymerase I core factor complex"/>
    <property type="evidence" value="ECO:0007669"/>
    <property type="project" value="InterPro"/>
</dbReference>
<evidence type="ECO:0000256" key="9">
    <source>
        <dbReference type="ARBA" id="ARBA00023242"/>
    </source>
</evidence>
<dbReference type="InterPro" id="IPR048538">
    <property type="entry name" value="Rrn7_cyclin_C"/>
</dbReference>
<proteinExistence type="inferred from homology"/>
<evidence type="ECO:0000256" key="2">
    <source>
        <dbReference type="ARBA" id="ARBA00006899"/>
    </source>
</evidence>
<feature type="domain" description="Rrn7/TAF1B C-terminal cyclin" evidence="12">
    <location>
        <begin position="306"/>
        <end position="477"/>
    </location>
</feature>
<gene>
    <name evidence="13" type="ORF">NEOLEDRAFT_1122746</name>
</gene>
<keyword evidence="9" id="KW-0539">Nucleus</keyword>
<dbReference type="GO" id="GO:0042790">
    <property type="term" value="P:nucleolar large rRNA transcription by RNA polymerase I"/>
    <property type="evidence" value="ECO:0007669"/>
    <property type="project" value="TreeGrafter"/>
</dbReference>
<keyword evidence="8" id="KW-0804">Transcription</keyword>
<dbReference type="STRING" id="1314782.A0A165P0U2"/>
<evidence type="ECO:0000313" key="14">
    <source>
        <dbReference type="Proteomes" id="UP000076761"/>
    </source>
</evidence>
<evidence type="ECO:0000256" key="4">
    <source>
        <dbReference type="ARBA" id="ARBA00022771"/>
    </source>
</evidence>
<dbReference type="GO" id="GO:0008270">
    <property type="term" value="F:zinc ion binding"/>
    <property type="evidence" value="ECO:0007669"/>
    <property type="project" value="UniProtKB-KW"/>
</dbReference>
<keyword evidence="7" id="KW-0238">DNA-binding</keyword>
<evidence type="ECO:0000256" key="5">
    <source>
        <dbReference type="ARBA" id="ARBA00022833"/>
    </source>
</evidence>
<feature type="region of interest" description="Disordered" evidence="10">
    <location>
        <begin position="150"/>
        <end position="232"/>
    </location>
</feature>
<keyword evidence="5" id="KW-0862">Zinc</keyword>
<evidence type="ECO:0000256" key="1">
    <source>
        <dbReference type="ARBA" id="ARBA00004604"/>
    </source>
</evidence>
<evidence type="ECO:0000313" key="13">
    <source>
        <dbReference type="EMBL" id="KZT20369.1"/>
    </source>
</evidence>
<keyword evidence="6" id="KW-0805">Transcription regulation</keyword>
<evidence type="ECO:0000256" key="10">
    <source>
        <dbReference type="SAM" id="MobiDB-lite"/>
    </source>
</evidence>
<comment type="similarity">
    <text evidence="2">Belongs to the RRN7/TAF1B family.</text>
</comment>
<evidence type="ECO:0000256" key="3">
    <source>
        <dbReference type="ARBA" id="ARBA00022723"/>
    </source>
</evidence>
<comment type="subcellular location">
    <subcellularLocation>
        <location evidence="1">Nucleus</location>
        <location evidence="1">Nucleolus</location>
    </subcellularLocation>
</comment>
<dbReference type="Proteomes" id="UP000076761">
    <property type="component" value="Unassembled WGS sequence"/>
</dbReference>
<dbReference type="OrthoDB" id="428577at2759"/>
<feature type="compositionally biased region" description="Polar residues" evidence="10">
    <location>
        <begin position="150"/>
        <end position="160"/>
    </location>
</feature>
<evidence type="ECO:0000259" key="11">
    <source>
        <dbReference type="Pfam" id="PF20644"/>
    </source>
</evidence>
<dbReference type="PANTHER" id="PTHR31576">
    <property type="entry name" value="TATA BOX-BINDING PROTEIN-ASSOCIATED FACTOR RNA POLYMERASE I SUBUNIT B"/>
    <property type="match status" value="1"/>
</dbReference>
<feature type="compositionally biased region" description="Basic residues" evidence="10">
    <location>
        <begin position="49"/>
        <end position="64"/>
    </location>
</feature>
<dbReference type="GO" id="GO:0001164">
    <property type="term" value="F:RNA polymerase I core promoter sequence-specific DNA binding"/>
    <property type="evidence" value="ECO:0007669"/>
    <property type="project" value="InterPro"/>
</dbReference>
<dbReference type="InterPro" id="IPR033599">
    <property type="entry name" value="TAF1B/Rrn7"/>
</dbReference>
<dbReference type="InParanoid" id="A0A165P0U2"/>
<evidence type="ECO:0000256" key="7">
    <source>
        <dbReference type="ARBA" id="ARBA00023125"/>
    </source>
</evidence>
<feature type="domain" description="Rrn7/TAF1B N-terminal cyclin" evidence="11">
    <location>
        <begin position="200"/>
        <end position="275"/>
    </location>
</feature>
<dbReference type="InterPro" id="IPR048540">
    <property type="entry name" value="Rrn7_cyclin_N"/>
</dbReference>
<accession>A0A165P0U2</accession>
<name>A0A165P0U2_9AGAM</name>
<evidence type="ECO:0000256" key="6">
    <source>
        <dbReference type="ARBA" id="ARBA00023015"/>
    </source>
</evidence>
<keyword evidence="3" id="KW-0479">Metal-binding</keyword>
<evidence type="ECO:0000256" key="8">
    <source>
        <dbReference type="ARBA" id="ARBA00023163"/>
    </source>
</evidence>
<protein>
    <recommendedName>
        <fullName evidence="15">RRN7-type domain-containing protein</fullName>
    </recommendedName>
</protein>
<dbReference type="PANTHER" id="PTHR31576:SF2">
    <property type="entry name" value="TATA BOX-BINDING PROTEIN-ASSOCIATED FACTOR RNA POLYMERASE I SUBUNIT B"/>
    <property type="match status" value="1"/>
</dbReference>
<feature type="region of interest" description="Disordered" evidence="10">
    <location>
        <begin position="38"/>
        <end position="66"/>
    </location>
</feature>
<sequence>MAIRKKCPVCGSRKWHKEPSSGLITCSEGHVLQNYRNETNETEELGPHAMRKRTLKSGRKKKEKMSKANPLLYHGPRARYHYFQCLQLIFRKQVTALLCLWDLPTEYETVCRDLWALHLGLLPSPPSAEPLHHAQEQYGDNLPDTRVTALQTPRQTQTPTEGADDDEDEERGQAAEHSSSSSESSEVESDPEMADLLREASETSSSSDSHAPEKPPQLESAGKRKSKHRNHSKYDAPINTVAVLVLACWTLRLPVVYKDFIKAIEAYELPYLDPIRRGIVPSSMTVHLTKQTVQALSPHHAPEILALHALVSHLAKSIQSSYDIWTPELNAAPVLWRAIRGLGGTPTLYILTKTVSHTLSLTLSLHYSLAPKLEKARQSDPERYHKFDNVPPEVSLVAAAVVVLCIVYGLDGTPRVPHEKEDPACSLPRLQEYLLYVKELNAEEAQGKDNLFSAASPMHVTDLTDGMLDEYISFCKRALLGIESQREGEILGDYFPIQCGNPVQRNSAAAIKASTSRRSLPPTALHQVSDTVDLRPGEAFKIFNARDVFGALPDDYQLVVNKAARWAGVSEECMCAVVERFERRLVRWWDGVRRMEQQKSKEKD</sequence>
<evidence type="ECO:0000259" key="12">
    <source>
        <dbReference type="Pfam" id="PF20645"/>
    </source>
</evidence>